<evidence type="ECO:0000259" key="2">
    <source>
        <dbReference type="PROSITE" id="PS50191"/>
    </source>
</evidence>
<proteinExistence type="predicted"/>
<dbReference type="OrthoDB" id="1434354at2759"/>
<organism evidence="3 4">
    <name type="scientific">Cyclocybe aegerita</name>
    <name type="common">Black poplar mushroom</name>
    <name type="synonym">Agrocybe aegerita</name>
    <dbReference type="NCBI Taxonomy" id="1973307"/>
    <lineage>
        <taxon>Eukaryota</taxon>
        <taxon>Fungi</taxon>
        <taxon>Dikarya</taxon>
        <taxon>Basidiomycota</taxon>
        <taxon>Agaricomycotina</taxon>
        <taxon>Agaricomycetes</taxon>
        <taxon>Agaricomycetidae</taxon>
        <taxon>Agaricales</taxon>
        <taxon>Agaricineae</taxon>
        <taxon>Bolbitiaceae</taxon>
        <taxon>Cyclocybe</taxon>
    </lineage>
</organism>
<dbReference type="SMART" id="SM00516">
    <property type="entry name" value="SEC14"/>
    <property type="match status" value="1"/>
</dbReference>
<dbReference type="InterPro" id="IPR011074">
    <property type="entry name" value="CRAL/TRIO_N_dom"/>
</dbReference>
<dbReference type="SUPFAM" id="SSF52087">
    <property type="entry name" value="CRAL/TRIO domain"/>
    <property type="match status" value="1"/>
</dbReference>
<dbReference type="CDD" id="cd00170">
    <property type="entry name" value="SEC14"/>
    <property type="match status" value="1"/>
</dbReference>
<dbReference type="InterPro" id="IPR051026">
    <property type="entry name" value="PI/PC_transfer"/>
</dbReference>
<dbReference type="InterPro" id="IPR036865">
    <property type="entry name" value="CRAL-TRIO_dom_sf"/>
</dbReference>
<feature type="domain" description="CRAL-TRIO" evidence="2">
    <location>
        <begin position="105"/>
        <end position="278"/>
    </location>
</feature>
<dbReference type="InterPro" id="IPR036273">
    <property type="entry name" value="CRAL/TRIO_N_dom_sf"/>
</dbReference>
<dbReference type="SUPFAM" id="SSF46938">
    <property type="entry name" value="CRAL/TRIO N-terminal domain"/>
    <property type="match status" value="1"/>
</dbReference>
<accession>A0A8S0W3Q8</accession>
<dbReference type="Gene3D" id="3.40.525.10">
    <property type="entry name" value="CRAL-TRIO lipid binding domain"/>
    <property type="match status" value="1"/>
</dbReference>
<feature type="region of interest" description="Disordered" evidence="1">
    <location>
        <begin position="1"/>
        <end position="26"/>
    </location>
</feature>
<dbReference type="Proteomes" id="UP000467700">
    <property type="component" value="Unassembled WGS sequence"/>
</dbReference>
<dbReference type="PANTHER" id="PTHR45657">
    <property type="entry name" value="CRAL-TRIO DOMAIN-CONTAINING PROTEIN YKL091C-RELATED"/>
    <property type="match status" value="1"/>
</dbReference>
<dbReference type="Pfam" id="PF00650">
    <property type="entry name" value="CRAL_TRIO"/>
    <property type="match status" value="1"/>
</dbReference>
<protein>
    <recommendedName>
        <fullName evidence="2">CRAL-TRIO domain-containing protein</fullName>
    </recommendedName>
</protein>
<dbReference type="PANTHER" id="PTHR45657:SF1">
    <property type="entry name" value="CRAL-TRIO DOMAIN-CONTAINING PROTEIN YKL091C-RELATED"/>
    <property type="match status" value="1"/>
</dbReference>
<reference evidence="3 4" key="1">
    <citation type="submission" date="2020-01" db="EMBL/GenBank/DDBJ databases">
        <authorList>
            <person name="Gupta K D."/>
        </authorList>
    </citation>
    <scope>NUCLEOTIDE SEQUENCE [LARGE SCALE GENOMIC DNA]</scope>
</reference>
<dbReference type="PROSITE" id="PS50191">
    <property type="entry name" value="CRAL_TRIO"/>
    <property type="match status" value="1"/>
</dbReference>
<dbReference type="AlphaFoldDB" id="A0A8S0W3Q8"/>
<sequence length="296" mass="33553">MSTPVPQQASASPMPEGVTDPNYQPLPGRLGNLTMIQLHTLEKLKKELKEEGHFDEKRMDDAMLLRFLRARKFDLVKTKEMLLNAEKWRKDFGVDDIVANFDFKEKAEVDKYYPQYYHKTDKDGRPVYVERLGKLDIKALYAATTQERQLQRLVLEYEKFLNDRLPACSKQVGHPVETSCTILDLGGVSLSNFYRVKDYVFQASSVGQDRYPETMGKFYIINAPWAFSAVWQVIKPWLDEVTVKKIDILGGSYKDALLKQIPVENLPAEFGGACNCPGGCSMSDAGPWNPKSGAQA</sequence>
<dbReference type="Gene3D" id="1.10.8.20">
    <property type="entry name" value="N-terminal domain of phosphatidylinositol transfer protein sec14p"/>
    <property type="match status" value="1"/>
</dbReference>
<dbReference type="Pfam" id="PF03765">
    <property type="entry name" value="CRAL_TRIO_N"/>
    <property type="match status" value="1"/>
</dbReference>
<keyword evidence="4" id="KW-1185">Reference proteome</keyword>
<gene>
    <name evidence="3" type="ORF">AAE3_LOCUS11253</name>
</gene>
<dbReference type="SMART" id="SM01100">
    <property type="entry name" value="CRAL_TRIO_N"/>
    <property type="match status" value="1"/>
</dbReference>
<evidence type="ECO:0000313" key="4">
    <source>
        <dbReference type="Proteomes" id="UP000467700"/>
    </source>
</evidence>
<dbReference type="EMBL" id="CACVBS010000073">
    <property type="protein sequence ID" value="CAA7268985.1"/>
    <property type="molecule type" value="Genomic_DNA"/>
</dbReference>
<feature type="compositionally biased region" description="Polar residues" evidence="1">
    <location>
        <begin position="1"/>
        <end position="11"/>
    </location>
</feature>
<evidence type="ECO:0000313" key="3">
    <source>
        <dbReference type="EMBL" id="CAA7268985.1"/>
    </source>
</evidence>
<dbReference type="InterPro" id="IPR001251">
    <property type="entry name" value="CRAL-TRIO_dom"/>
</dbReference>
<evidence type="ECO:0000256" key="1">
    <source>
        <dbReference type="SAM" id="MobiDB-lite"/>
    </source>
</evidence>
<name>A0A8S0W3Q8_CYCAE</name>
<comment type="caution">
    <text evidence="3">The sequence shown here is derived from an EMBL/GenBank/DDBJ whole genome shotgun (WGS) entry which is preliminary data.</text>
</comment>
<dbReference type="PRINTS" id="PR00180">
    <property type="entry name" value="CRETINALDHBP"/>
</dbReference>